<dbReference type="PRINTS" id="PR00411">
    <property type="entry name" value="PNDRDTASEI"/>
</dbReference>
<dbReference type="InterPro" id="IPR004099">
    <property type="entry name" value="Pyr_nucl-diS_OxRdtase_dimer"/>
</dbReference>
<dbReference type="Gene3D" id="3.50.50.60">
    <property type="entry name" value="FAD/NAD(P)-binding domain"/>
    <property type="match status" value="2"/>
</dbReference>
<dbReference type="PRINTS" id="PR00368">
    <property type="entry name" value="FADPNR"/>
</dbReference>
<dbReference type="InterPro" id="IPR012999">
    <property type="entry name" value="Pyr_OxRdtase_I_AS"/>
</dbReference>
<keyword evidence="7 11" id="KW-0676">Redox-active center</keyword>
<dbReference type="InterPro" id="IPR001100">
    <property type="entry name" value="Pyr_nuc-diS_OxRdtase"/>
</dbReference>
<dbReference type="Gene3D" id="3.30.390.30">
    <property type="match status" value="1"/>
</dbReference>
<evidence type="ECO:0000256" key="9">
    <source>
        <dbReference type="PIRSR" id="PIRSR000350-3"/>
    </source>
</evidence>
<organism evidence="14 15">
    <name type="scientific">Microlunatus elymi</name>
    <dbReference type="NCBI Taxonomy" id="2596828"/>
    <lineage>
        <taxon>Bacteria</taxon>
        <taxon>Bacillati</taxon>
        <taxon>Actinomycetota</taxon>
        <taxon>Actinomycetes</taxon>
        <taxon>Propionibacteriales</taxon>
        <taxon>Propionibacteriaceae</taxon>
        <taxon>Microlunatus</taxon>
    </lineage>
</organism>
<evidence type="ECO:0000256" key="1">
    <source>
        <dbReference type="ARBA" id="ARBA00007532"/>
    </source>
</evidence>
<dbReference type="NCBIfam" id="TIGR03452">
    <property type="entry name" value="mycothione_red"/>
    <property type="match status" value="1"/>
</dbReference>
<dbReference type="NCBIfam" id="NF005884">
    <property type="entry name" value="PRK07846.1"/>
    <property type="match status" value="1"/>
</dbReference>
<dbReference type="OrthoDB" id="4763248at2"/>
<keyword evidence="9" id="KW-0520">NAD</keyword>
<evidence type="ECO:0000256" key="3">
    <source>
        <dbReference type="ARBA" id="ARBA00022827"/>
    </source>
</evidence>
<dbReference type="AlphaFoldDB" id="A0A516Q4B0"/>
<feature type="disulfide bond" description="Redox-active" evidence="10">
    <location>
        <begin position="44"/>
        <end position="49"/>
    </location>
</feature>
<evidence type="ECO:0000256" key="2">
    <source>
        <dbReference type="ARBA" id="ARBA00022630"/>
    </source>
</evidence>
<evidence type="ECO:0000256" key="5">
    <source>
        <dbReference type="ARBA" id="ARBA00023002"/>
    </source>
</evidence>
<feature type="binding site" evidence="9">
    <location>
        <position position="306"/>
    </location>
    <ligand>
        <name>FAD</name>
        <dbReference type="ChEBI" id="CHEBI:57692"/>
    </ligand>
</feature>
<sequence>MRHFDLCIIGSGSGNTIVDERFADLNIAMIDQGIGPDAVFGGTCLNVGCIPTKMFVLPADLANSPYEAARLGVDLTFNKADWPAIRDRIFGRIDPISAGGEEYRATAPNVTLYREHARFVGPGTVQVGDGQLTADRFVIAAGSRAVLPEIPGLDAVTAHTSDTVMRIDALPQSMIIIGGGFIAAEFAHIFSAFGVDVTVLLRSDRMLRHEDDDVSVRFTELMAERVRIEPHARIRRVDPGETGGVVVRTSHAGDLTADLLLVATGRRPNGDQLEVTAAGIDLDDQGQVIVDKYQRTTVDGVFALGDVCSPHQLKHVANHEARVVQHNLLHPDAMIESDHRFIPHAVFSDPQVAAVGITEAEAIERGIDYTAAVQDYGSVAYGWAMEDSRHFAKVIADRQTQQLLGAHIIGPQASSLIQPLIQAMSFGLPAHQMARGQYWIHPALPELVENALLSLKFDD</sequence>
<dbReference type="Pfam" id="PF07992">
    <property type="entry name" value="Pyr_redox_2"/>
    <property type="match status" value="1"/>
</dbReference>
<keyword evidence="9" id="KW-0547">Nucleotide-binding</keyword>
<feature type="binding site" evidence="9">
    <location>
        <begin position="178"/>
        <end position="185"/>
    </location>
    <ligand>
        <name>NAD(+)</name>
        <dbReference type="ChEBI" id="CHEBI:57540"/>
    </ligand>
</feature>
<protein>
    <submittedName>
        <fullName evidence="14">Mycothione reductase</fullName>
        <ecNumber evidence="14">1.8.1.15</ecNumber>
    </submittedName>
</protein>
<feature type="binding site" evidence="9">
    <location>
        <position position="265"/>
    </location>
    <ligand>
        <name>NAD(+)</name>
        <dbReference type="ChEBI" id="CHEBI:57540"/>
    </ligand>
</feature>
<name>A0A516Q4B0_9ACTN</name>
<evidence type="ECO:0000313" key="15">
    <source>
        <dbReference type="Proteomes" id="UP000319263"/>
    </source>
</evidence>
<dbReference type="InterPro" id="IPR036188">
    <property type="entry name" value="FAD/NAD-bd_sf"/>
</dbReference>
<feature type="domain" description="Pyridine nucleotide-disulphide oxidoreductase dimerisation" evidence="12">
    <location>
        <begin position="342"/>
        <end position="451"/>
    </location>
</feature>
<keyword evidence="6" id="KW-1015">Disulfide bond</keyword>
<evidence type="ECO:0000256" key="8">
    <source>
        <dbReference type="PIRSR" id="PIRSR000350-2"/>
    </source>
</evidence>
<proteinExistence type="inferred from homology"/>
<dbReference type="GO" id="GO:0003955">
    <property type="term" value="F:NAD(P)H dehydrogenase (quinone) activity"/>
    <property type="evidence" value="ECO:0007669"/>
    <property type="project" value="TreeGrafter"/>
</dbReference>
<dbReference type="InterPro" id="IPR017817">
    <property type="entry name" value="Mycothione_reductase"/>
</dbReference>
<dbReference type="PANTHER" id="PTHR43014:SF4">
    <property type="entry name" value="PYRIDINE NUCLEOTIDE-DISULFIDE OXIDOREDUCTASE RCLA-RELATED"/>
    <property type="match status" value="1"/>
</dbReference>
<dbReference type="PANTHER" id="PTHR43014">
    <property type="entry name" value="MERCURIC REDUCTASE"/>
    <property type="match status" value="1"/>
</dbReference>
<dbReference type="SUPFAM" id="SSF51905">
    <property type="entry name" value="FAD/NAD(P)-binding domain"/>
    <property type="match status" value="1"/>
</dbReference>
<dbReference type="KEGG" id="mik:FOE78_22215"/>
<reference evidence="14 15" key="1">
    <citation type="submission" date="2019-07" db="EMBL/GenBank/DDBJ databases">
        <title>Microlunatus dokdonensis sp. nov. isolated from the rhizospheric soil of the wild plant Elymus tsukushiensis.</title>
        <authorList>
            <person name="Ghim S.-Y."/>
            <person name="Hwang Y.-J."/>
            <person name="Son J.-S."/>
            <person name="Shin J.-H."/>
        </authorList>
    </citation>
    <scope>NUCLEOTIDE SEQUENCE [LARGE SCALE GENOMIC DNA]</scope>
    <source>
        <strain evidence="14 15">KUDC0627</strain>
    </source>
</reference>
<feature type="domain" description="FAD/NAD(P)-binding" evidence="13">
    <location>
        <begin position="4"/>
        <end position="318"/>
    </location>
</feature>
<evidence type="ECO:0000256" key="11">
    <source>
        <dbReference type="RuleBase" id="RU003691"/>
    </source>
</evidence>
<dbReference type="SUPFAM" id="SSF55424">
    <property type="entry name" value="FAD/NAD-linked reductases, dimerisation (C-terminal) domain"/>
    <property type="match status" value="1"/>
</dbReference>
<dbReference type="RefSeq" id="WP_143988199.1">
    <property type="nucleotide sequence ID" value="NZ_CP041692.1"/>
</dbReference>
<dbReference type="GO" id="GO:0050627">
    <property type="term" value="F:mycothione reductase [NAD(P)H] activity"/>
    <property type="evidence" value="ECO:0007669"/>
    <property type="project" value="UniProtKB-EC"/>
</dbReference>
<comment type="cofactor">
    <cofactor evidence="9">
        <name>FAD</name>
        <dbReference type="ChEBI" id="CHEBI:57692"/>
    </cofactor>
    <text evidence="9">Binds 1 FAD per subunit.</text>
</comment>
<evidence type="ECO:0000259" key="12">
    <source>
        <dbReference type="Pfam" id="PF02852"/>
    </source>
</evidence>
<dbReference type="Proteomes" id="UP000319263">
    <property type="component" value="Chromosome"/>
</dbReference>
<feature type="binding site" evidence="9">
    <location>
        <position position="53"/>
    </location>
    <ligand>
        <name>FAD</name>
        <dbReference type="ChEBI" id="CHEBI:57692"/>
    </ligand>
</feature>
<keyword evidence="15" id="KW-1185">Reference proteome</keyword>
<dbReference type="Pfam" id="PF02852">
    <property type="entry name" value="Pyr_redox_dim"/>
    <property type="match status" value="1"/>
</dbReference>
<dbReference type="EC" id="1.8.1.15" evidence="14"/>
<dbReference type="EMBL" id="CP041692">
    <property type="protein sequence ID" value="QDP98258.1"/>
    <property type="molecule type" value="Genomic_DNA"/>
</dbReference>
<evidence type="ECO:0000256" key="6">
    <source>
        <dbReference type="ARBA" id="ARBA00023157"/>
    </source>
</evidence>
<keyword evidence="2 11" id="KW-0285">Flavoprotein</keyword>
<evidence type="ECO:0000259" key="13">
    <source>
        <dbReference type="Pfam" id="PF07992"/>
    </source>
</evidence>
<dbReference type="InterPro" id="IPR016156">
    <property type="entry name" value="FAD/NAD-linked_Rdtase_dimer_sf"/>
</dbReference>
<accession>A0A516Q4B0</accession>
<keyword evidence="5 11" id="KW-0560">Oxidoreductase</keyword>
<comment type="similarity">
    <text evidence="1 11">Belongs to the class-I pyridine nucleotide-disulfide oxidoreductase family.</text>
</comment>
<feature type="active site" description="Proton acceptor" evidence="8">
    <location>
        <position position="441"/>
    </location>
</feature>
<evidence type="ECO:0000256" key="7">
    <source>
        <dbReference type="ARBA" id="ARBA00023284"/>
    </source>
</evidence>
<evidence type="ECO:0000256" key="4">
    <source>
        <dbReference type="ARBA" id="ARBA00022857"/>
    </source>
</evidence>
<evidence type="ECO:0000256" key="10">
    <source>
        <dbReference type="PIRSR" id="PIRSR000350-4"/>
    </source>
</evidence>
<dbReference type="InterPro" id="IPR023753">
    <property type="entry name" value="FAD/NAD-binding_dom"/>
</dbReference>
<keyword evidence="3 9" id="KW-0274">FAD</keyword>
<keyword evidence="4" id="KW-0521">NADP</keyword>
<dbReference type="PIRSF" id="PIRSF000350">
    <property type="entry name" value="Mercury_reductase_MerA"/>
    <property type="match status" value="1"/>
</dbReference>
<dbReference type="PROSITE" id="PS00076">
    <property type="entry name" value="PYRIDINE_REDOX_1"/>
    <property type="match status" value="1"/>
</dbReference>
<gene>
    <name evidence="14" type="ORF">FOE78_22215</name>
</gene>
<evidence type="ECO:0000313" key="14">
    <source>
        <dbReference type="EMBL" id="QDP98258.1"/>
    </source>
</evidence>
<dbReference type="GO" id="GO:0050660">
    <property type="term" value="F:flavin adenine dinucleotide binding"/>
    <property type="evidence" value="ECO:0007669"/>
    <property type="project" value="TreeGrafter"/>
</dbReference>